<keyword evidence="2" id="KW-1185">Reference proteome</keyword>
<dbReference type="RefSeq" id="WP_322438584.1">
    <property type="nucleotide sequence ID" value="NZ_JAXOTQ010000001.1"/>
</dbReference>
<organism evidence="1 2">
    <name type="scientific">Micromonospora sicca</name>
    <dbReference type="NCBI Taxonomy" id="2202420"/>
    <lineage>
        <taxon>Bacteria</taxon>
        <taxon>Bacillati</taxon>
        <taxon>Actinomycetota</taxon>
        <taxon>Actinomycetes</taxon>
        <taxon>Micromonosporales</taxon>
        <taxon>Micromonosporaceae</taxon>
        <taxon>Micromonospora</taxon>
    </lineage>
</organism>
<dbReference type="EMBL" id="JAXOTQ010000001">
    <property type="protein sequence ID" value="MDZ5487859.1"/>
    <property type="molecule type" value="Genomic_DNA"/>
</dbReference>
<name>A0ABU5J5P2_9ACTN</name>
<dbReference type="Proteomes" id="UP001290101">
    <property type="component" value="Unassembled WGS sequence"/>
</dbReference>
<sequence>MTATTVVGRGPVIGHARRDLVPVHTTAAGTTVRLHTLREALG</sequence>
<reference evidence="1 2" key="1">
    <citation type="submission" date="2023-12" db="EMBL/GenBank/DDBJ databases">
        <title>Micromonospora sp. nov., isolated from Atacama Desert.</title>
        <authorList>
            <person name="Carro L."/>
            <person name="Golinska P."/>
            <person name="Klenk H.-P."/>
            <person name="Goodfellow M."/>
        </authorList>
    </citation>
    <scope>NUCLEOTIDE SEQUENCE [LARGE SCALE GENOMIC DNA]</scope>
    <source>
        <strain evidence="1 2">4G53</strain>
    </source>
</reference>
<accession>A0ABU5J5P2</accession>
<comment type="caution">
    <text evidence="1">The sequence shown here is derived from an EMBL/GenBank/DDBJ whole genome shotgun (WGS) entry which is preliminary data.</text>
</comment>
<protein>
    <submittedName>
        <fullName evidence="1">Uncharacterized protein</fullName>
    </submittedName>
</protein>
<evidence type="ECO:0000313" key="1">
    <source>
        <dbReference type="EMBL" id="MDZ5487859.1"/>
    </source>
</evidence>
<proteinExistence type="predicted"/>
<evidence type="ECO:0000313" key="2">
    <source>
        <dbReference type="Proteomes" id="UP001290101"/>
    </source>
</evidence>
<gene>
    <name evidence="1" type="ORF">U2F25_00025</name>
</gene>